<accession>A0AAX1VKL8</accession>
<dbReference type="InterPro" id="IPR041635">
    <property type="entry name" value="Type_ISP_LLaBIII_C"/>
</dbReference>
<feature type="domain" description="Type ISP restriction-modification enzyme LLaBIII C-terminal specificity" evidence="1">
    <location>
        <begin position="7"/>
        <end position="228"/>
    </location>
</feature>
<gene>
    <name evidence="2" type="ORF">ALQ89_04879</name>
</gene>
<keyword evidence="2" id="KW-0347">Helicase</keyword>
<keyword evidence="2" id="KW-0067">ATP-binding</keyword>
<keyword evidence="2" id="KW-0547">Nucleotide-binding</keyword>
<sequence length="251" mass="27880">APGFTPDGGEQCFPLYLYDSPEDQAKASKAVPSLFDTSAQPSTSRRDAITDEGLAHFSAAYPGEVISKEDLFYYVYGLLHSPEYRDKYADNLSKELPHIPAVKAATDFWAYSKAGRDLADMHLGYETVPMYPANLQSSASSDSDYRVTKMKYGKKGKDKDLSTVHYNAKITVTGIPLQAYDYIVNGKPALDWVVERQCVSTHKDSGITNDANDWATETMGNPRYPLELFLRVVTVSLETMKIVKSLPPLDI</sequence>
<dbReference type="Proteomes" id="UP000280350">
    <property type="component" value="Unassembled WGS sequence"/>
</dbReference>
<dbReference type="EMBL" id="RBNX01000244">
    <property type="protein sequence ID" value="RML74938.1"/>
    <property type="molecule type" value="Genomic_DNA"/>
</dbReference>
<name>A0AAX1VKL8_PSEAJ</name>
<dbReference type="Pfam" id="PF18135">
    <property type="entry name" value="Type_ISP_C"/>
    <property type="match status" value="1"/>
</dbReference>
<protein>
    <submittedName>
        <fullName evidence="2">Helicase domain-containing protein</fullName>
    </submittedName>
</protein>
<evidence type="ECO:0000259" key="1">
    <source>
        <dbReference type="Pfam" id="PF18135"/>
    </source>
</evidence>
<dbReference type="RefSeq" id="WP_328590117.1">
    <property type="nucleotide sequence ID" value="NZ_RBNX01000244.1"/>
</dbReference>
<dbReference type="AlphaFoldDB" id="A0AAX1VKL8"/>
<comment type="caution">
    <text evidence="2">The sequence shown here is derived from an EMBL/GenBank/DDBJ whole genome shotgun (WGS) entry which is preliminary data.</text>
</comment>
<organism evidence="2 3">
    <name type="scientific">Pseudomonas amygdali pv. tabaci</name>
    <name type="common">Pseudomonas syringae pv. tabaci</name>
    <dbReference type="NCBI Taxonomy" id="322"/>
    <lineage>
        <taxon>Bacteria</taxon>
        <taxon>Pseudomonadati</taxon>
        <taxon>Pseudomonadota</taxon>
        <taxon>Gammaproteobacteria</taxon>
        <taxon>Pseudomonadales</taxon>
        <taxon>Pseudomonadaceae</taxon>
        <taxon>Pseudomonas</taxon>
        <taxon>Pseudomonas amygdali</taxon>
    </lineage>
</organism>
<feature type="non-terminal residue" evidence="2">
    <location>
        <position position="1"/>
    </location>
</feature>
<reference evidence="2 3" key="1">
    <citation type="submission" date="2018-08" db="EMBL/GenBank/DDBJ databases">
        <title>Recombination of ecologically and evolutionarily significant loci maintains genetic cohesion in the Pseudomonas syringae species complex.</title>
        <authorList>
            <person name="Dillon M."/>
            <person name="Thakur S."/>
            <person name="Almeida R.N.D."/>
            <person name="Weir B.S."/>
            <person name="Guttman D.S."/>
        </authorList>
    </citation>
    <scope>NUCLEOTIDE SEQUENCE [LARGE SCALE GENOMIC DNA]</scope>
    <source>
        <strain evidence="2 3">ICMP 2851</strain>
    </source>
</reference>
<dbReference type="GO" id="GO:0004386">
    <property type="term" value="F:helicase activity"/>
    <property type="evidence" value="ECO:0007669"/>
    <property type="project" value="UniProtKB-KW"/>
</dbReference>
<evidence type="ECO:0000313" key="2">
    <source>
        <dbReference type="EMBL" id="RML74938.1"/>
    </source>
</evidence>
<evidence type="ECO:0000313" key="3">
    <source>
        <dbReference type="Proteomes" id="UP000280350"/>
    </source>
</evidence>
<proteinExistence type="predicted"/>
<keyword evidence="2" id="KW-0378">Hydrolase</keyword>